<dbReference type="Gene3D" id="2.60.40.10">
    <property type="entry name" value="Immunoglobulins"/>
    <property type="match status" value="1"/>
</dbReference>
<feature type="non-terminal residue" evidence="1">
    <location>
        <position position="75"/>
    </location>
</feature>
<dbReference type="EMBL" id="FMXE01000024">
    <property type="protein sequence ID" value="SDA89021.1"/>
    <property type="molecule type" value="Genomic_DNA"/>
</dbReference>
<evidence type="ECO:0000313" key="2">
    <source>
        <dbReference type="Proteomes" id="UP000198756"/>
    </source>
</evidence>
<protein>
    <recommendedName>
        <fullName evidence="3">PKD domain-containing protein</fullName>
    </recommendedName>
</protein>
<proteinExistence type="predicted"/>
<evidence type="ECO:0008006" key="3">
    <source>
        <dbReference type="Google" id="ProtNLM"/>
    </source>
</evidence>
<reference evidence="2" key="1">
    <citation type="submission" date="2016-10" db="EMBL/GenBank/DDBJ databases">
        <authorList>
            <person name="Varghese N."/>
            <person name="Submissions S."/>
        </authorList>
    </citation>
    <scope>NUCLEOTIDE SEQUENCE [LARGE SCALE GENOMIC DNA]</scope>
    <source>
        <strain evidence="2">DSM 22703</strain>
    </source>
</reference>
<accession>A0A1G5Z2F0</accession>
<name>A0A1G5Z2F0_9BACT</name>
<dbReference type="STRING" id="279824.SAMN03080617_03136"/>
<feature type="non-terminal residue" evidence="1">
    <location>
        <position position="1"/>
    </location>
</feature>
<gene>
    <name evidence="1" type="ORF">SAMN03080617_03136</name>
</gene>
<evidence type="ECO:0000313" key="1">
    <source>
        <dbReference type="EMBL" id="SDA89021.1"/>
    </source>
</evidence>
<keyword evidence="2" id="KW-1185">Reference proteome</keyword>
<sequence>LTYHTQGTHTVTWKFDDGNGNTSQQTQTVIVKDVTAPVPTSETLADVIGECAATVTTVPTALDNCQGTILGTTED</sequence>
<dbReference type="AlphaFoldDB" id="A0A1G5Z2F0"/>
<dbReference type="InterPro" id="IPR013783">
    <property type="entry name" value="Ig-like_fold"/>
</dbReference>
<dbReference type="Proteomes" id="UP000198756">
    <property type="component" value="Unassembled WGS sequence"/>
</dbReference>
<organism evidence="1 2">
    <name type="scientific">Algoriphagus alkaliphilus</name>
    <dbReference type="NCBI Taxonomy" id="279824"/>
    <lineage>
        <taxon>Bacteria</taxon>
        <taxon>Pseudomonadati</taxon>
        <taxon>Bacteroidota</taxon>
        <taxon>Cytophagia</taxon>
        <taxon>Cytophagales</taxon>
        <taxon>Cyclobacteriaceae</taxon>
        <taxon>Algoriphagus</taxon>
    </lineage>
</organism>